<comment type="caution">
    <text evidence="2">The sequence shown here is derived from an EMBL/GenBank/DDBJ whole genome shotgun (WGS) entry which is preliminary data.</text>
</comment>
<feature type="region of interest" description="Disordered" evidence="1">
    <location>
        <begin position="58"/>
        <end position="80"/>
    </location>
</feature>
<evidence type="ECO:0000313" key="2">
    <source>
        <dbReference type="EMBL" id="KAA1109099.1"/>
    </source>
</evidence>
<evidence type="ECO:0000256" key="1">
    <source>
        <dbReference type="SAM" id="MobiDB-lite"/>
    </source>
</evidence>
<reference evidence="4 5" key="1">
    <citation type="submission" date="2019-05" db="EMBL/GenBank/DDBJ databases">
        <title>Emergence of the Ug99 lineage of the wheat stem rust pathogen through somatic hybridization.</title>
        <authorList>
            <person name="Li F."/>
            <person name="Upadhyaya N.M."/>
            <person name="Sperschneider J."/>
            <person name="Matny O."/>
            <person name="Nguyen-Phuc H."/>
            <person name="Mago R."/>
            <person name="Raley C."/>
            <person name="Miller M.E."/>
            <person name="Silverstein K.A.T."/>
            <person name="Henningsen E."/>
            <person name="Hirsch C.D."/>
            <person name="Visser B."/>
            <person name="Pretorius Z.A."/>
            <person name="Steffenson B.J."/>
            <person name="Schwessinger B."/>
            <person name="Dodds P.N."/>
            <person name="Figueroa M."/>
        </authorList>
    </citation>
    <scope>NUCLEOTIDE SEQUENCE [LARGE SCALE GENOMIC DNA]</scope>
    <source>
        <strain evidence="2">21-0</strain>
        <strain evidence="3 5">Ug99</strain>
    </source>
</reference>
<dbReference type="AlphaFoldDB" id="A0A5B0Q7Q2"/>
<name>A0A5B0Q7Q2_PUCGR</name>
<dbReference type="EMBL" id="VDEP01000073">
    <property type="protein sequence ID" value="KAA1133187.1"/>
    <property type="molecule type" value="Genomic_DNA"/>
</dbReference>
<gene>
    <name evidence="2" type="ORF">PGT21_033081</name>
    <name evidence="3" type="ORF">PGTUg99_024932</name>
</gene>
<sequence length="80" mass="8426">MGRTQSIGGGRIKEMGKSLEHHHPSRKPSGGDIGGRHYRLSLAQLSSFLGLTLAESASPSSRFSNACSARQAQPSSGYSP</sequence>
<dbReference type="EMBL" id="VSWC01000028">
    <property type="protein sequence ID" value="KAA1109099.1"/>
    <property type="molecule type" value="Genomic_DNA"/>
</dbReference>
<feature type="region of interest" description="Disordered" evidence="1">
    <location>
        <begin position="1"/>
        <end position="36"/>
    </location>
</feature>
<dbReference type="Proteomes" id="UP000325313">
    <property type="component" value="Unassembled WGS sequence"/>
</dbReference>
<dbReference type="Proteomes" id="UP000324748">
    <property type="component" value="Unassembled WGS sequence"/>
</dbReference>
<evidence type="ECO:0000313" key="3">
    <source>
        <dbReference type="EMBL" id="KAA1133187.1"/>
    </source>
</evidence>
<feature type="compositionally biased region" description="Basic and acidic residues" evidence="1">
    <location>
        <begin position="11"/>
        <end position="22"/>
    </location>
</feature>
<proteinExistence type="predicted"/>
<accession>A0A5B0Q7Q2</accession>
<keyword evidence="4" id="KW-1185">Reference proteome</keyword>
<organism evidence="2 4">
    <name type="scientific">Puccinia graminis f. sp. tritici</name>
    <dbReference type="NCBI Taxonomy" id="56615"/>
    <lineage>
        <taxon>Eukaryota</taxon>
        <taxon>Fungi</taxon>
        <taxon>Dikarya</taxon>
        <taxon>Basidiomycota</taxon>
        <taxon>Pucciniomycotina</taxon>
        <taxon>Pucciniomycetes</taxon>
        <taxon>Pucciniales</taxon>
        <taxon>Pucciniaceae</taxon>
        <taxon>Puccinia</taxon>
    </lineage>
</organism>
<protein>
    <submittedName>
        <fullName evidence="2">Uncharacterized protein</fullName>
    </submittedName>
</protein>
<evidence type="ECO:0000313" key="5">
    <source>
        <dbReference type="Proteomes" id="UP000325313"/>
    </source>
</evidence>
<evidence type="ECO:0000313" key="4">
    <source>
        <dbReference type="Proteomes" id="UP000324748"/>
    </source>
</evidence>